<evidence type="ECO:0000313" key="1">
    <source>
        <dbReference type="EMBL" id="KAL0120091.1"/>
    </source>
</evidence>
<dbReference type="AlphaFoldDB" id="A0AAW2G220"/>
<dbReference type="Proteomes" id="UP001430953">
    <property type="component" value="Unassembled WGS sequence"/>
</dbReference>
<reference evidence="1 2" key="1">
    <citation type="submission" date="2023-03" db="EMBL/GenBank/DDBJ databases">
        <title>High recombination rates correlate with genetic variation in Cardiocondyla obscurior ants.</title>
        <authorList>
            <person name="Errbii M."/>
        </authorList>
    </citation>
    <scope>NUCLEOTIDE SEQUENCE [LARGE SCALE GENOMIC DNA]</scope>
    <source>
        <strain evidence="1">Alpha-2009</strain>
        <tissue evidence="1">Whole body</tissue>
    </source>
</reference>
<accession>A0AAW2G220</accession>
<comment type="caution">
    <text evidence="1">The sequence shown here is derived from an EMBL/GenBank/DDBJ whole genome shotgun (WGS) entry which is preliminary data.</text>
</comment>
<protein>
    <submittedName>
        <fullName evidence="1">Uncharacterized protein</fullName>
    </submittedName>
</protein>
<organism evidence="1 2">
    <name type="scientific">Cardiocondyla obscurior</name>
    <dbReference type="NCBI Taxonomy" id="286306"/>
    <lineage>
        <taxon>Eukaryota</taxon>
        <taxon>Metazoa</taxon>
        <taxon>Ecdysozoa</taxon>
        <taxon>Arthropoda</taxon>
        <taxon>Hexapoda</taxon>
        <taxon>Insecta</taxon>
        <taxon>Pterygota</taxon>
        <taxon>Neoptera</taxon>
        <taxon>Endopterygota</taxon>
        <taxon>Hymenoptera</taxon>
        <taxon>Apocrita</taxon>
        <taxon>Aculeata</taxon>
        <taxon>Formicoidea</taxon>
        <taxon>Formicidae</taxon>
        <taxon>Myrmicinae</taxon>
        <taxon>Cardiocondyla</taxon>
    </lineage>
</organism>
<sequence>MGVSLQSFDIFQQRQYREAIHRMGELFIYRISRPWLYYDWIFSFTPTGREQRKILKILHGFTKQVCKYVT</sequence>
<name>A0AAW2G220_9HYME</name>
<keyword evidence="2" id="KW-1185">Reference proteome</keyword>
<evidence type="ECO:0000313" key="2">
    <source>
        <dbReference type="Proteomes" id="UP001430953"/>
    </source>
</evidence>
<gene>
    <name evidence="1" type="ORF">PUN28_008041</name>
</gene>
<proteinExistence type="predicted"/>
<dbReference type="EMBL" id="JADYXP020000007">
    <property type="protein sequence ID" value="KAL0120091.1"/>
    <property type="molecule type" value="Genomic_DNA"/>
</dbReference>